<protein>
    <submittedName>
        <fullName evidence="1">Uncharacterized protein</fullName>
    </submittedName>
</protein>
<proteinExistence type="predicted"/>
<dbReference type="Proteomes" id="UP000018144">
    <property type="component" value="Unassembled WGS sequence"/>
</dbReference>
<sequence>MYPFRGVRKRAKLLRSAPYAASTLSHPKSQKKWTIGMLAILVGYPESLPKLMRQAPTLHLSPSTSMVPLQSRMSDPTTRDTPLMIGQQHQLTKSLLKAHDIAYCHTLSCPGLDVFNVTSCDWPATHTISTEESQYRDIYLPNYGLSRDNLR</sequence>
<dbReference type="AlphaFoldDB" id="U4LH93"/>
<evidence type="ECO:0000313" key="1">
    <source>
        <dbReference type="EMBL" id="CCX15874.1"/>
    </source>
</evidence>
<accession>U4LH93</accession>
<name>U4LH93_PYROM</name>
<gene>
    <name evidence="1" type="ORF">PCON_02333</name>
</gene>
<organism evidence="1 2">
    <name type="scientific">Pyronema omphalodes (strain CBS 100304)</name>
    <name type="common">Pyronema confluens</name>
    <dbReference type="NCBI Taxonomy" id="1076935"/>
    <lineage>
        <taxon>Eukaryota</taxon>
        <taxon>Fungi</taxon>
        <taxon>Dikarya</taxon>
        <taxon>Ascomycota</taxon>
        <taxon>Pezizomycotina</taxon>
        <taxon>Pezizomycetes</taxon>
        <taxon>Pezizales</taxon>
        <taxon>Pyronemataceae</taxon>
        <taxon>Pyronema</taxon>
    </lineage>
</organism>
<keyword evidence="2" id="KW-1185">Reference proteome</keyword>
<dbReference type="EMBL" id="HF936264">
    <property type="protein sequence ID" value="CCX15874.1"/>
    <property type="molecule type" value="Genomic_DNA"/>
</dbReference>
<evidence type="ECO:0000313" key="2">
    <source>
        <dbReference type="Proteomes" id="UP000018144"/>
    </source>
</evidence>
<reference evidence="1 2" key="1">
    <citation type="journal article" date="2013" name="PLoS Genet.">
        <title>The genome and development-dependent transcriptomes of Pyronema confluens: a window into fungal evolution.</title>
        <authorList>
            <person name="Traeger S."/>
            <person name="Altegoer F."/>
            <person name="Freitag M."/>
            <person name="Gabaldon T."/>
            <person name="Kempken F."/>
            <person name="Kumar A."/>
            <person name="Marcet-Houben M."/>
            <person name="Poggeler S."/>
            <person name="Stajich J.E."/>
            <person name="Nowrousian M."/>
        </authorList>
    </citation>
    <scope>NUCLEOTIDE SEQUENCE [LARGE SCALE GENOMIC DNA]</scope>
    <source>
        <strain evidence="2">CBS 100304</strain>
        <tissue evidence="1">Vegetative mycelium</tissue>
    </source>
</reference>